<feature type="compositionally biased region" description="Pro residues" evidence="1">
    <location>
        <begin position="673"/>
        <end position="685"/>
    </location>
</feature>
<evidence type="ECO:0008006" key="4">
    <source>
        <dbReference type="Google" id="ProtNLM"/>
    </source>
</evidence>
<dbReference type="PANTHER" id="PTHR21525:SF9">
    <property type="entry name" value="CHANNEL_COLICIN DOMAIN-CONTAINING PROTEIN"/>
    <property type="match status" value="1"/>
</dbReference>
<dbReference type="eggNOG" id="COG5280">
    <property type="taxonomic scope" value="Bacteria"/>
</dbReference>
<dbReference type="EMBL" id="ALPT02000044">
    <property type="protein sequence ID" value="KGA96870.1"/>
    <property type="molecule type" value="Genomic_DNA"/>
</dbReference>
<accession>A0A094XDL9</accession>
<gene>
    <name evidence="2" type="ORF">BALCAV_0213720</name>
</gene>
<protein>
    <recommendedName>
        <fullName evidence="4">Phage tail tape measure protein domain-containing protein</fullName>
    </recommendedName>
</protein>
<name>A0A094XDL9_ALKAL</name>
<evidence type="ECO:0000256" key="1">
    <source>
        <dbReference type="SAM" id="MobiDB-lite"/>
    </source>
</evidence>
<organism evidence="2 3">
    <name type="scientific">Alkalihalobacillus alcalophilus ATCC 27647 = CGMCC 1.3604</name>
    <dbReference type="NCBI Taxonomy" id="1218173"/>
    <lineage>
        <taxon>Bacteria</taxon>
        <taxon>Bacillati</taxon>
        <taxon>Bacillota</taxon>
        <taxon>Bacilli</taxon>
        <taxon>Bacillales</taxon>
        <taxon>Bacillaceae</taxon>
        <taxon>Alkalihalobacillus</taxon>
    </lineage>
</organism>
<dbReference type="Proteomes" id="UP000002754">
    <property type="component" value="Unassembled WGS sequence"/>
</dbReference>
<comment type="caution">
    <text evidence="2">The sequence shown here is derived from an EMBL/GenBank/DDBJ whole genome shotgun (WGS) entry which is preliminary data.</text>
</comment>
<proteinExistence type="predicted"/>
<feature type="region of interest" description="Disordered" evidence="1">
    <location>
        <begin position="665"/>
        <end position="685"/>
    </location>
</feature>
<sequence length="1441" mass="157791">MANELYRSEIVIDVNDEEAIKRIKQIEERVNSTLDKLQKQGKDLSKMEVKPTISADDKMKDVLDKAEKQGKELSKMDIKPTLSADDKMNDILDKAEKQGKELSKMDIKPTLSADDKMNDILDKTEKQGKELSKMDIKPTLSADDKMKDILNKTEKQGENLSKMDIKPTLSVKDDLSARVQNSERKLRRLNSQRANPIISAYDRATGVLRRITQYMGRHILGARMLTIVASDRATPVMQRVASYARRILARGYNVTVRAIDIATKTVGRIASFAKSAIPRYRDFTIRAIDGASRMIGTIKRALFSIPTLITVALTVVGVGKLSDATVGAAMNFEQYEVSMRHWLDGNVEKAKELVGWMGQFADTTPFSTPDLFPALASGVGITGGDVTEAQRMLKIAADMAALTPGRTVSDAMDALGNSQMGNFEMMKGFGMRILKEDYDAMGGWSGFLDKVESNFLDGAKKLSETSAGILATLKGYRSSIMRSMGEGFLDPMKPRLDAINQWLANNQETWGRWKNTVKTMGEEASEWLFGSLEKGFSYIRDNYLENDTFKNLDFGGKVSFIMDDLKVWWEKSGRPVAEEIGIFLGKTIYKGITLGMKEGIKGIGASWLNFFQEPSLESFGGASVATMIGASIASLVLTPLLKGLSLLGKGAKGIWDVGKKAAGLFKGGKGPKTPTPKQPKLPKSPPVYTQPWFNRGEPLKQNKPNARDASRLSGVLSNLGKTAQRIPVIGGALGGLTALASGLKGWKTPKQPPAYTQPWFNRGETIKANVPNAKDPSRLSKLFSGIGQAGKRVPILGTALSSLAIATAPKGEKAGAVGAVGGGLAGAAAGAAVGSVIPGVGTAIGGIVGGIAGSLGGEAIGDWFSDNWDSIKAGAASAGTWVADEFGKAVDWTKDAWSSTSDWFAKSVWEPVSEGGKNVGKWVGENFESAKEAISSTLFSGDWWSSQWDSVKGWTSSKLSDTAAWWEGIKQTASDTLFSADWWLENAGFVYGYLEGTIFNGQWWGRQWDSVKKMAEGTIFDGAWWSQKWDATVDWASQKWDSAVAIWETVATTFAETVFNGAWWQGHWDSVLGWASQKWDSAVAIWETVATTFAETVFSAEWWQGHWDSVLGWASEKWDSAVAIWEAVATVFAETVFSAEWWQGHWDSVLGWASEKWDSAVVIWEAVATAFAETVFSAEWWQGHWDSVLGWASEKWDSAVVIWEAVATAFAETVFSAEWWQGHWDSVLDWASQKWDSAVEIWENVKTSIGSTLFNSEWWLGKWDDVVGWGKSKLEGLSTWASGLWEKVSSPFQSGRERGNQAATAYANGGYINRPHLGLVGEAGPEMIIPLSSGRRARALSLWEETGKHLGVSAYANGGLVGGMREKPVNLYRSYEAYQAPTGTDGDTVHYNNVSRNNELTVNVGGVNVTVQVGEKVDYEKIAEECGWRIANAVKKALENR</sequence>
<dbReference type="eggNOG" id="COG3064">
    <property type="taxonomic scope" value="Bacteria"/>
</dbReference>
<evidence type="ECO:0000313" key="3">
    <source>
        <dbReference type="Proteomes" id="UP000002754"/>
    </source>
</evidence>
<dbReference type="PANTHER" id="PTHR21525">
    <property type="entry name" value="MOTILE SPERM PROTEIN"/>
    <property type="match status" value="1"/>
</dbReference>
<evidence type="ECO:0000313" key="2">
    <source>
        <dbReference type="EMBL" id="KGA96870.1"/>
    </source>
</evidence>
<dbReference type="eggNOG" id="COG3941">
    <property type="taxonomic scope" value="Bacteria"/>
</dbReference>
<reference evidence="2 3" key="1">
    <citation type="journal article" date="2014" name="Genome Announc.">
        <title>Draft Genome Sequence of Bacillus alcalophilus AV1934, a Classic Alkaliphile Isolated from Human Feces in 1934.</title>
        <authorList>
            <person name="Attie O."/>
            <person name="Jayaprakash A."/>
            <person name="Shah H."/>
            <person name="Paulsen I.T."/>
            <person name="Morino M."/>
            <person name="Takahashi Y."/>
            <person name="Narumi I."/>
            <person name="Sachidanandam R."/>
            <person name="Satoh K."/>
            <person name="Ito M."/>
            <person name="Krulwich T.A."/>
        </authorList>
    </citation>
    <scope>NUCLEOTIDE SEQUENCE [LARGE SCALE GENOMIC DNA]</scope>
    <source>
        <strain evidence="2 3">AV1934</strain>
    </source>
</reference>
<dbReference type="STRING" id="1218173.BALCAV_0213720"/>
<keyword evidence="3" id="KW-1185">Reference proteome</keyword>